<feature type="compositionally biased region" description="Polar residues" evidence="1">
    <location>
        <begin position="481"/>
        <end position="498"/>
    </location>
</feature>
<dbReference type="RefSeq" id="WP_249294427.1">
    <property type="nucleotide sequence ID" value="NZ_JACRSV010000001.1"/>
</dbReference>
<organism evidence="2 3">
    <name type="scientific">Fumia xinanensis</name>
    <dbReference type="NCBI Taxonomy" id="2763659"/>
    <lineage>
        <taxon>Bacteria</taxon>
        <taxon>Bacillati</taxon>
        <taxon>Bacillota</taxon>
        <taxon>Clostridia</taxon>
        <taxon>Eubacteriales</taxon>
        <taxon>Oscillospiraceae</taxon>
        <taxon>Fumia</taxon>
    </lineage>
</organism>
<dbReference type="AlphaFoldDB" id="A0A926E0V0"/>
<accession>A0A926E0V0</accession>
<feature type="compositionally biased region" description="Basic and acidic residues" evidence="1">
    <location>
        <begin position="95"/>
        <end position="110"/>
    </location>
</feature>
<evidence type="ECO:0000313" key="3">
    <source>
        <dbReference type="Proteomes" id="UP000610760"/>
    </source>
</evidence>
<protein>
    <submittedName>
        <fullName evidence="2">Uncharacterized protein</fullName>
    </submittedName>
</protein>
<feature type="compositionally biased region" description="Low complexity" evidence="1">
    <location>
        <begin position="197"/>
        <end position="211"/>
    </location>
</feature>
<comment type="caution">
    <text evidence="2">The sequence shown here is derived from an EMBL/GenBank/DDBJ whole genome shotgun (WGS) entry which is preliminary data.</text>
</comment>
<dbReference type="Proteomes" id="UP000610760">
    <property type="component" value="Unassembled WGS sequence"/>
</dbReference>
<evidence type="ECO:0000313" key="2">
    <source>
        <dbReference type="EMBL" id="MBC8559534.1"/>
    </source>
</evidence>
<reference evidence="2" key="1">
    <citation type="submission" date="2020-08" db="EMBL/GenBank/DDBJ databases">
        <title>Genome public.</title>
        <authorList>
            <person name="Liu C."/>
            <person name="Sun Q."/>
        </authorList>
    </citation>
    <scope>NUCLEOTIDE SEQUENCE</scope>
    <source>
        <strain evidence="2">NSJ-33</strain>
    </source>
</reference>
<evidence type="ECO:0000256" key="1">
    <source>
        <dbReference type="SAM" id="MobiDB-lite"/>
    </source>
</evidence>
<feature type="region of interest" description="Disordered" evidence="1">
    <location>
        <begin position="27"/>
        <end position="378"/>
    </location>
</feature>
<feature type="compositionally biased region" description="Polar residues" evidence="1">
    <location>
        <begin position="234"/>
        <end position="263"/>
    </location>
</feature>
<keyword evidence="3" id="KW-1185">Reference proteome</keyword>
<gene>
    <name evidence="2" type="ORF">H8710_05540</name>
</gene>
<feature type="region of interest" description="Disordered" evidence="1">
    <location>
        <begin position="439"/>
        <end position="507"/>
    </location>
</feature>
<sequence length="636" mass="67649">MNGSDRDDLNEMIRRYQEDLMQYAKHSAYAQQSPGSNVGTNYTGNMPSCGSGSGPVNTGIDTGNPVKKRRLPDAPPPMRMPDTSVPVEAAGSPRNHADNRTDVKGGDNKAEQSVPQAIPPSPMDDEELLRMGGWEPAPGANFSDGRTPFTPLYPLENRTMVPAGQRVNAPATFRPQVAPNQQSGLQQAPTAPAIQNQSGASAAAGSAQQASRDSVTANQGRAFAPEQTGGGVRQNPSASMNGRQGTAPASQAEAPTSGNTRNQVVPLPLASGNVGVRPAMPVEQSPWGATSAQPPARPESSEIPARTRAPQYADLTATDANTPTSHPLPRYPQRRQSEVSLREQNIARVASEDPGNPGAEQNRGSAAPADGPDVFVTPSVLRSGNEEAEVPMYGSAMSPQLLRDLESASLLMTEEAAAPSAPGIENFRTSELMNRLSATGMSRPVPGDVPSAFSSGQETPSMPEDDMQALSAPSERPQAAVSGQESTVQPNGVYQTESDYPVREQEEWESDNATITVYAYTARQGLPVPDADVTISRVFEGRPVLHFFTTTGISGETVPRGVPAPPREWTQAPGYEHPYASYSIQVDAPGYYTVENLNVPVFGGEASIQPVELIPIPENEKFIREKVVRESEPADL</sequence>
<proteinExistence type="predicted"/>
<name>A0A926E0V0_9FIRM</name>
<feature type="compositionally biased region" description="Polar residues" evidence="1">
    <location>
        <begin position="29"/>
        <end position="61"/>
    </location>
</feature>
<dbReference type="EMBL" id="JACRSV010000001">
    <property type="protein sequence ID" value="MBC8559534.1"/>
    <property type="molecule type" value="Genomic_DNA"/>
</dbReference>
<feature type="compositionally biased region" description="Polar residues" evidence="1">
    <location>
        <begin position="178"/>
        <end position="196"/>
    </location>
</feature>